<dbReference type="Proteomes" id="UP000805649">
    <property type="component" value="Unassembled WGS sequence"/>
</dbReference>
<evidence type="ECO:0000313" key="2">
    <source>
        <dbReference type="Proteomes" id="UP000805649"/>
    </source>
</evidence>
<reference evidence="1 2" key="1">
    <citation type="journal article" date="2020" name="Phytopathology">
        <title>Genome Sequence Resources of Colletotrichum truncatum, C. plurivorum, C. musicola, and C. sojae: Four Species Pathogenic to Soybean (Glycine max).</title>
        <authorList>
            <person name="Rogerio F."/>
            <person name="Boufleur T.R."/>
            <person name="Ciampi-Guillardi M."/>
            <person name="Sukno S.A."/>
            <person name="Thon M.R."/>
            <person name="Massola Junior N.S."/>
            <person name="Baroncelli R."/>
        </authorList>
    </citation>
    <scope>NUCLEOTIDE SEQUENCE [LARGE SCALE GENOMIC DNA]</scope>
    <source>
        <strain evidence="1 2">CMES1059</strain>
    </source>
</reference>
<name>A0ACC3ZCL9_COLTU</name>
<comment type="caution">
    <text evidence="1">The sequence shown here is derived from an EMBL/GenBank/DDBJ whole genome shotgun (WGS) entry which is preliminary data.</text>
</comment>
<keyword evidence="2" id="KW-1185">Reference proteome</keyword>
<sequence>MRPSPVLQVLKYRHIRLTTKDVNKGFYKGNRTGAMGRHTKYGGYIIDWHKVRTYVVPEGLKECKLTPFVSEAVRPYKGKYDTKEGPRDPHMYLAQWKEQNGLD</sequence>
<accession>A0ACC3ZCL9</accession>
<evidence type="ECO:0000313" key="1">
    <source>
        <dbReference type="EMBL" id="KAL0941829.1"/>
    </source>
</evidence>
<gene>
    <name evidence="1" type="ORF">CTRU02_204592</name>
</gene>
<dbReference type="EMBL" id="VUJX02000002">
    <property type="protein sequence ID" value="KAL0941829.1"/>
    <property type="molecule type" value="Genomic_DNA"/>
</dbReference>
<organism evidence="1 2">
    <name type="scientific">Colletotrichum truncatum</name>
    <name type="common">Anthracnose fungus</name>
    <name type="synonym">Colletotrichum capsici</name>
    <dbReference type="NCBI Taxonomy" id="5467"/>
    <lineage>
        <taxon>Eukaryota</taxon>
        <taxon>Fungi</taxon>
        <taxon>Dikarya</taxon>
        <taxon>Ascomycota</taxon>
        <taxon>Pezizomycotina</taxon>
        <taxon>Sordariomycetes</taxon>
        <taxon>Hypocreomycetidae</taxon>
        <taxon>Glomerellales</taxon>
        <taxon>Glomerellaceae</taxon>
        <taxon>Colletotrichum</taxon>
        <taxon>Colletotrichum truncatum species complex</taxon>
    </lineage>
</organism>
<protein>
    <submittedName>
        <fullName evidence="1">Uncharacterized protein</fullName>
    </submittedName>
</protein>
<proteinExistence type="predicted"/>